<accession>A0ABM5R686</accession>
<gene>
    <name evidence="2" type="ORF">SLIV_24280</name>
</gene>
<proteinExistence type="predicted"/>
<evidence type="ECO:0000313" key="2">
    <source>
        <dbReference type="EMBL" id="AIJ15776.1"/>
    </source>
</evidence>
<feature type="chain" id="PRO_5045429034" evidence="1">
    <location>
        <begin position="20"/>
        <end position="124"/>
    </location>
</feature>
<evidence type="ECO:0000313" key="3">
    <source>
        <dbReference type="Proteomes" id="UP000028682"/>
    </source>
</evidence>
<dbReference type="PROSITE" id="PS51257">
    <property type="entry name" value="PROKAR_LIPOPROTEIN"/>
    <property type="match status" value="1"/>
</dbReference>
<reference evidence="3" key="1">
    <citation type="submission" date="2014-08" db="EMBL/GenBank/DDBJ databases">
        <title>Complete genome sequence of Streptomyces lividans TK24.</title>
        <authorList>
            <consortium name="StrepSynth"/>
            <person name="Ruckert C."/>
            <person name="Fridjonson O.H."/>
            <person name="Lambert C."/>
            <person name="van Wezel G.P."/>
            <person name="Bernaerts K."/>
            <person name="Anne J."/>
            <person name="Economou A."/>
            <person name="Kalinowski J."/>
        </authorList>
    </citation>
    <scope>NUCLEOTIDE SEQUENCE [LARGE SCALE GENOMIC DNA]</scope>
    <source>
        <strain evidence="3">TK24</strain>
    </source>
</reference>
<keyword evidence="3" id="KW-1185">Reference proteome</keyword>
<dbReference type="EMBL" id="CP009124">
    <property type="protein sequence ID" value="AIJ15776.1"/>
    <property type="molecule type" value="Genomic_DNA"/>
</dbReference>
<organism evidence="2 3">
    <name type="scientific">Streptomyces lividans TK24</name>
    <dbReference type="NCBI Taxonomy" id="457428"/>
    <lineage>
        <taxon>Bacteria</taxon>
        <taxon>Bacillati</taxon>
        <taxon>Actinomycetota</taxon>
        <taxon>Actinomycetes</taxon>
        <taxon>Kitasatosporales</taxon>
        <taxon>Streptomycetaceae</taxon>
        <taxon>Streptomyces</taxon>
    </lineage>
</organism>
<keyword evidence="2" id="KW-0449">Lipoprotein</keyword>
<keyword evidence="1" id="KW-0732">Signal</keyword>
<protein>
    <submittedName>
        <fullName evidence="2">Lipoprotein</fullName>
    </submittedName>
</protein>
<name>A0ABM5R686_STRLI</name>
<sequence length="124" mass="12983">MVRVLKAVVPALALVAVTAGCSSSEGGDEQRLTAQRENYCTQLGAWQEARNAAGTDTPGPSGYDVVGALAQDAFLAMRPLRDETVGGGRTLAEATVAAMNNSDCEAEGRVVQYCDDVGFETLTR</sequence>
<feature type="signal peptide" evidence="1">
    <location>
        <begin position="1"/>
        <end position="19"/>
    </location>
</feature>
<dbReference type="Proteomes" id="UP000028682">
    <property type="component" value="Chromosome"/>
</dbReference>
<evidence type="ECO:0000256" key="1">
    <source>
        <dbReference type="SAM" id="SignalP"/>
    </source>
</evidence>